<dbReference type="InterPro" id="IPR013563">
    <property type="entry name" value="Oligopep_ABC_C"/>
</dbReference>
<evidence type="ECO:0000259" key="8">
    <source>
        <dbReference type="PROSITE" id="PS50893"/>
    </source>
</evidence>
<comment type="similarity">
    <text evidence="2">Belongs to the ABC transporter superfamily.</text>
</comment>
<keyword evidence="6 11" id="KW-0067">ATP-binding</keyword>
<evidence type="ECO:0000313" key="12">
    <source>
        <dbReference type="Proteomes" id="UP000283652"/>
    </source>
</evidence>
<dbReference type="Pfam" id="PF08352">
    <property type="entry name" value="oligo_HPY"/>
    <property type="match status" value="1"/>
</dbReference>
<organism evidence="11 14">
    <name type="scientific">Dorea formicigenerans</name>
    <dbReference type="NCBI Taxonomy" id="39486"/>
    <lineage>
        <taxon>Bacteria</taxon>
        <taxon>Bacillati</taxon>
        <taxon>Bacillota</taxon>
        <taxon>Clostridia</taxon>
        <taxon>Lachnospirales</taxon>
        <taxon>Lachnospiraceae</taxon>
        <taxon>Dorea</taxon>
    </lineage>
</organism>
<dbReference type="GO" id="GO:0015833">
    <property type="term" value="P:peptide transport"/>
    <property type="evidence" value="ECO:0007669"/>
    <property type="project" value="InterPro"/>
</dbReference>
<dbReference type="SUPFAM" id="SSF52540">
    <property type="entry name" value="P-loop containing nucleoside triphosphate hydrolases"/>
    <property type="match status" value="1"/>
</dbReference>
<evidence type="ECO:0000313" key="9">
    <source>
        <dbReference type="EMBL" id="RGR53428.1"/>
    </source>
</evidence>
<protein>
    <submittedName>
        <fullName evidence="11">ABC transporter ATP-binding protein</fullName>
    </submittedName>
</protein>
<dbReference type="FunFam" id="3.40.50.300:FF:000016">
    <property type="entry name" value="Oligopeptide ABC transporter ATP-binding component"/>
    <property type="match status" value="1"/>
</dbReference>
<dbReference type="InterPro" id="IPR050388">
    <property type="entry name" value="ABC_Ni/Peptide_Import"/>
</dbReference>
<dbReference type="Gene3D" id="3.40.50.300">
    <property type="entry name" value="P-loop containing nucleotide triphosphate hydrolases"/>
    <property type="match status" value="1"/>
</dbReference>
<sequence>MNEKILEINNLKITFNGLFQQVCAVDNITFDVKKSEIVALVGESGSGKSVTVKSIMGLLQQTQIDGEIFFEGQNILAMKEKELSKLRGRNISMIFQEPMSALNPVMKIRTQLEEILKIHNYKCKISYAEKIRSTLAMMNISNPEEIMERYPFELSGGLCQRIVIAMAVICQPELIIADEPTTALDVTTQAEILCLLKETAKKIGSSVLIITHDLGVVAECADRVVVMYGGKLMEQGNVEEFFYHSKHPYSKGLLVSRPMNFNGRYPVIPGNITRNVNTIDGCPFAERCKHAQDICKKEFPKEQIISEEHKVWCWNTESEEV</sequence>
<keyword evidence="3" id="KW-0813">Transport</keyword>
<dbReference type="Proteomes" id="UP000283652">
    <property type="component" value="Unassembled WGS sequence"/>
</dbReference>
<name>A0A413SD28_9FIRM</name>
<evidence type="ECO:0000313" key="14">
    <source>
        <dbReference type="Proteomes" id="UP000285642"/>
    </source>
</evidence>
<evidence type="ECO:0000313" key="11">
    <source>
        <dbReference type="EMBL" id="RHA65071.1"/>
    </source>
</evidence>
<dbReference type="RefSeq" id="WP_117981073.1">
    <property type="nucleotide sequence ID" value="NZ_QRUK01000055.1"/>
</dbReference>
<keyword evidence="4" id="KW-1003">Cell membrane</keyword>
<dbReference type="Pfam" id="PF00005">
    <property type="entry name" value="ABC_tran"/>
    <property type="match status" value="1"/>
</dbReference>
<dbReference type="Proteomes" id="UP000285642">
    <property type="component" value="Unassembled WGS sequence"/>
</dbReference>
<evidence type="ECO:0000256" key="7">
    <source>
        <dbReference type="ARBA" id="ARBA00023136"/>
    </source>
</evidence>
<evidence type="ECO:0000313" key="10">
    <source>
        <dbReference type="EMBL" id="RGZ96411.1"/>
    </source>
</evidence>
<dbReference type="GO" id="GO:0005886">
    <property type="term" value="C:plasma membrane"/>
    <property type="evidence" value="ECO:0007669"/>
    <property type="project" value="UniProtKB-SubCell"/>
</dbReference>
<comment type="caution">
    <text evidence="11">The sequence shown here is derived from an EMBL/GenBank/DDBJ whole genome shotgun (WGS) entry which is preliminary data.</text>
</comment>
<dbReference type="CDD" id="cd03257">
    <property type="entry name" value="ABC_NikE_OppD_transporters"/>
    <property type="match status" value="1"/>
</dbReference>
<dbReference type="EMBL" id="QSEW01000035">
    <property type="protein sequence ID" value="RGZ96411.1"/>
    <property type="molecule type" value="Genomic_DNA"/>
</dbReference>
<evidence type="ECO:0000313" key="13">
    <source>
        <dbReference type="Proteomes" id="UP000284962"/>
    </source>
</evidence>
<dbReference type="EMBL" id="QSFS01000031">
    <property type="protein sequence ID" value="RHA65071.1"/>
    <property type="molecule type" value="Genomic_DNA"/>
</dbReference>
<keyword evidence="5" id="KW-0547">Nucleotide-binding</keyword>
<dbReference type="Proteomes" id="UP000284962">
    <property type="component" value="Unassembled WGS sequence"/>
</dbReference>
<dbReference type="GO" id="GO:0005524">
    <property type="term" value="F:ATP binding"/>
    <property type="evidence" value="ECO:0007669"/>
    <property type="project" value="UniProtKB-KW"/>
</dbReference>
<evidence type="ECO:0000256" key="5">
    <source>
        <dbReference type="ARBA" id="ARBA00022741"/>
    </source>
</evidence>
<evidence type="ECO:0000256" key="4">
    <source>
        <dbReference type="ARBA" id="ARBA00022475"/>
    </source>
</evidence>
<feature type="domain" description="ABC transporter" evidence="8">
    <location>
        <begin position="6"/>
        <end position="254"/>
    </location>
</feature>
<evidence type="ECO:0000256" key="2">
    <source>
        <dbReference type="ARBA" id="ARBA00005417"/>
    </source>
</evidence>
<comment type="subcellular location">
    <subcellularLocation>
        <location evidence="1">Cell membrane</location>
        <topology evidence="1">Peripheral membrane protein</topology>
    </subcellularLocation>
</comment>
<keyword evidence="7" id="KW-0472">Membrane</keyword>
<evidence type="ECO:0000256" key="3">
    <source>
        <dbReference type="ARBA" id="ARBA00022448"/>
    </source>
</evidence>
<dbReference type="InterPro" id="IPR027417">
    <property type="entry name" value="P-loop_NTPase"/>
</dbReference>
<dbReference type="SMART" id="SM00382">
    <property type="entry name" value="AAA"/>
    <property type="match status" value="1"/>
</dbReference>
<proteinExistence type="inferred from homology"/>
<evidence type="ECO:0000256" key="1">
    <source>
        <dbReference type="ARBA" id="ARBA00004202"/>
    </source>
</evidence>
<accession>A0A413SD28</accession>
<dbReference type="InterPro" id="IPR003593">
    <property type="entry name" value="AAA+_ATPase"/>
</dbReference>
<dbReference type="PANTHER" id="PTHR43297:SF2">
    <property type="entry name" value="DIPEPTIDE TRANSPORT ATP-BINDING PROTEIN DPPD"/>
    <property type="match status" value="1"/>
</dbReference>
<dbReference type="InterPro" id="IPR003439">
    <property type="entry name" value="ABC_transporter-like_ATP-bd"/>
</dbReference>
<dbReference type="GO" id="GO:0016887">
    <property type="term" value="F:ATP hydrolysis activity"/>
    <property type="evidence" value="ECO:0007669"/>
    <property type="project" value="InterPro"/>
</dbReference>
<dbReference type="PANTHER" id="PTHR43297">
    <property type="entry name" value="OLIGOPEPTIDE TRANSPORT ATP-BINDING PROTEIN APPD"/>
    <property type="match status" value="1"/>
</dbReference>
<dbReference type="NCBIfam" id="TIGR01727">
    <property type="entry name" value="oligo_HPY"/>
    <property type="match status" value="1"/>
</dbReference>
<gene>
    <name evidence="11" type="ORF">DW924_15955</name>
    <name evidence="10" type="ORF">DW957_15560</name>
    <name evidence="9" type="ORF">DWY33_15725</name>
</gene>
<evidence type="ECO:0000256" key="6">
    <source>
        <dbReference type="ARBA" id="ARBA00022840"/>
    </source>
</evidence>
<reference evidence="12 13" key="1">
    <citation type="submission" date="2018-08" db="EMBL/GenBank/DDBJ databases">
        <title>A genome reference for cultivated species of the human gut microbiota.</title>
        <authorList>
            <person name="Zou Y."/>
            <person name="Xue W."/>
            <person name="Luo G."/>
        </authorList>
    </citation>
    <scope>NUCLEOTIDE SEQUENCE [LARGE SCALE GENOMIC DNA]</scope>
    <source>
        <strain evidence="9 12">AF25-11</strain>
        <strain evidence="11 14">AM42-8</strain>
        <strain evidence="10 13">AM46-16</strain>
    </source>
</reference>
<dbReference type="AlphaFoldDB" id="A0A413SD28"/>
<dbReference type="PROSITE" id="PS50893">
    <property type="entry name" value="ABC_TRANSPORTER_2"/>
    <property type="match status" value="1"/>
</dbReference>
<dbReference type="EMBL" id="QRUK01000055">
    <property type="protein sequence ID" value="RGR53428.1"/>
    <property type="molecule type" value="Genomic_DNA"/>
</dbReference>